<protein>
    <recommendedName>
        <fullName evidence="3">NERD domain-containing protein</fullName>
    </recommendedName>
</protein>
<evidence type="ECO:0008006" key="3">
    <source>
        <dbReference type="Google" id="ProtNLM"/>
    </source>
</evidence>
<accession>A0A4R8DQM3</accession>
<keyword evidence="2" id="KW-1185">Reference proteome</keyword>
<dbReference type="AlphaFoldDB" id="A0A4R8DQM3"/>
<sequence length="634" mass="73292">MAEPFFIPDEWRERYKYAFEQARQNMPFYQEWIKNEIEAAITMINSFDKVAVIGGLAAKLIRATPTLYNTFLKGYDGDDKNEAEKDQLQEDDNIEVLLEYVMNLATATANDKKGVLPSAVDIESIYQQLLKIKFNINFGEMASDPPPGTMEEDQWIKNMVVADTLNVRGQGYYSHVKELYHEVFTPHNGFLKQYYGFDAMDLLDTVLKLDALVFSKIGNPEGMFVWTKRFERWGKAKGYDRPGNFFPVPYHHREFLKENPDLQDPGSPQSMSLCSLDSIPSFSRLFWVIPEDEKEKKIFDQLSISFGGNGIFLSVPKFKGFPQGDTELRRRPIIKEDGKFYHFSLNFAFRNIFIIAEDLIREADSVYYDTYYRNNAQSTTKDRQVELKTKSVFEQLLPDARFYHSLKYDTVENGIEKKNELDILGVSDEALYIIEVKAGEYNTKIRRGAMKGLKDKLEETVGKGSQQCHRALQFIKDELSPIFTYAKGGASHTLKIDKSVEKNIYRITVTYEQLSVVGLELQNLIASGVIDKNYRGAWIVSLYDLMTFRDLIENEKDFKEYLDYRLGLYDRTDLSFMDEIAVLGFYFDGGFPLGPVNPDQKITMVGYDEDINDYYTKRDLAWPNLQKPKKKTDS</sequence>
<gene>
    <name evidence="1" type="ORF">EDB95_1479</name>
</gene>
<name>A0A4R8DQM3_9BACT</name>
<evidence type="ECO:0000313" key="2">
    <source>
        <dbReference type="Proteomes" id="UP000294498"/>
    </source>
</evidence>
<dbReference type="RefSeq" id="WP_133992133.1">
    <property type="nucleotide sequence ID" value="NZ_SODV01000001.1"/>
</dbReference>
<dbReference type="OrthoDB" id="1089680at2"/>
<proteinExistence type="predicted"/>
<dbReference type="EMBL" id="SODV01000001">
    <property type="protein sequence ID" value="TDX00454.1"/>
    <property type="molecule type" value="Genomic_DNA"/>
</dbReference>
<organism evidence="1 2">
    <name type="scientific">Dinghuibacter silviterrae</name>
    <dbReference type="NCBI Taxonomy" id="1539049"/>
    <lineage>
        <taxon>Bacteria</taxon>
        <taxon>Pseudomonadati</taxon>
        <taxon>Bacteroidota</taxon>
        <taxon>Chitinophagia</taxon>
        <taxon>Chitinophagales</taxon>
        <taxon>Chitinophagaceae</taxon>
        <taxon>Dinghuibacter</taxon>
    </lineage>
</organism>
<reference evidence="1 2" key="1">
    <citation type="submission" date="2019-03" db="EMBL/GenBank/DDBJ databases">
        <title>Genomic Encyclopedia of Type Strains, Phase IV (KMG-IV): sequencing the most valuable type-strain genomes for metagenomic binning, comparative biology and taxonomic classification.</title>
        <authorList>
            <person name="Goeker M."/>
        </authorList>
    </citation>
    <scope>NUCLEOTIDE SEQUENCE [LARGE SCALE GENOMIC DNA]</scope>
    <source>
        <strain evidence="1 2">DSM 100059</strain>
    </source>
</reference>
<evidence type="ECO:0000313" key="1">
    <source>
        <dbReference type="EMBL" id="TDX00454.1"/>
    </source>
</evidence>
<dbReference type="Proteomes" id="UP000294498">
    <property type="component" value="Unassembled WGS sequence"/>
</dbReference>
<comment type="caution">
    <text evidence="1">The sequence shown here is derived from an EMBL/GenBank/DDBJ whole genome shotgun (WGS) entry which is preliminary data.</text>
</comment>